<organism evidence="2 3">
    <name type="scientific">Plectus sambesii</name>
    <dbReference type="NCBI Taxonomy" id="2011161"/>
    <lineage>
        <taxon>Eukaryota</taxon>
        <taxon>Metazoa</taxon>
        <taxon>Ecdysozoa</taxon>
        <taxon>Nematoda</taxon>
        <taxon>Chromadorea</taxon>
        <taxon>Plectida</taxon>
        <taxon>Plectina</taxon>
        <taxon>Plectoidea</taxon>
        <taxon>Plectidae</taxon>
        <taxon>Plectus</taxon>
    </lineage>
</organism>
<evidence type="ECO:0000256" key="1">
    <source>
        <dbReference type="SAM" id="Phobius"/>
    </source>
</evidence>
<evidence type="ECO:0000313" key="2">
    <source>
        <dbReference type="Proteomes" id="UP000887566"/>
    </source>
</evidence>
<dbReference type="WBParaSite" id="PSAMB.scaffold8804size5758.g31803.t1">
    <property type="protein sequence ID" value="PSAMB.scaffold8804size5758.g31803.t1"/>
    <property type="gene ID" value="PSAMB.scaffold8804size5758.g31803"/>
</dbReference>
<dbReference type="SUPFAM" id="SSF81321">
    <property type="entry name" value="Family A G protein-coupled receptor-like"/>
    <property type="match status" value="1"/>
</dbReference>
<keyword evidence="1" id="KW-1133">Transmembrane helix</keyword>
<sequence length="129" mass="14386">MPSETESIIIGLILTIGAIIVVIAYIPCLIVIYRDKELLAQSCYMMMFVLGCVELIACSLHLYVGIGTMTGLFYHLPLKWNKLSGALMEFFGWHYYTVSSTALAFNRCLHMCAPNVGKVLFSRKATVVI</sequence>
<dbReference type="AlphaFoldDB" id="A0A914XL43"/>
<feature type="transmembrane region" description="Helical" evidence="1">
    <location>
        <begin position="6"/>
        <end position="32"/>
    </location>
</feature>
<dbReference type="Pfam" id="PF10321">
    <property type="entry name" value="7TM_GPCR_Srt"/>
    <property type="match status" value="1"/>
</dbReference>
<evidence type="ECO:0000313" key="3">
    <source>
        <dbReference type="WBParaSite" id="PSAMB.scaffold8804size5758.g31803.t1"/>
    </source>
</evidence>
<dbReference type="Gene3D" id="1.20.1070.10">
    <property type="entry name" value="Rhodopsin 7-helix transmembrane proteins"/>
    <property type="match status" value="1"/>
</dbReference>
<protein>
    <submittedName>
        <fullName evidence="3">Uncharacterized protein</fullName>
    </submittedName>
</protein>
<feature type="transmembrane region" description="Helical" evidence="1">
    <location>
        <begin position="44"/>
        <end position="66"/>
    </location>
</feature>
<keyword evidence="1" id="KW-0472">Membrane</keyword>
<dbReference type="InterPro" id="IPR019425">
    <property type="entry name" value="7TM_GPCR_serpentine_rcpt_Srt"/>
</dbReference>
<keyword evidence="1" id="KW-0812">Transmembrane</keyword>
<reference evidence="3" key="1">
    <citation type="submission" date="2022-11" db="UniProtKB">
        <authorList>
            <consortium name="WormBaseParasite"/>
        </authorList>
    </citation>
    <scope>IDENTIFICATION</scope>
</reference>
<name>A0A914XL43_9BILA</name>
<dbReference type="PANTHER" id="PTHR23021">
    <property type="entry name" value="SERPENTINE RECEPTOR, CLASS T"/>
    <property type="match status" value="1"/>
</dbReference>
<proteinExistence type="predicted"/>
<accession>A0A914XL43</accession>
<keyword evidence="2" id="KW-1185">Reference proteome</keyword>
<feature type="transmembrane region" description="Helical" evidence="1">
    <location>
        <begin position="86"/>
        <end position="105"/>
    </location>
</feature>
<dbReference type="Proteomes" id="UP000887566">
    <property type="component" value="Unplaced"/>
</dbReference>